<comment type="pathway">
    <text evidence="2 10">Amino-acid biosynthesis; L-methionine biosynthesis via de novo pathway; L-methionine from L-homocysteine (MetE route): step 1/1.</text>
</comment>
<dbReference type="GO" id="GO:0032259">
    <property type="term" value="P:methylation"/>
    <property type="evidence" value="ECO:0007669"/>
    <property type="project" value="UniProtKB-KW"/>
</dbReference>
<keyword evidence="8 10" id="KW-0862">Zinc</keyword>
<dbReference type="InterPro" id="IPR002629">
    <property type="entry name" value="Met_Synth_C/arc"/>
</dbReference>
<reference evidence="13" key="1">
    <citation type="submission" date="2023-05" db="EMBL/GenBank/DDBJ databases">
        <title>Whole genome sequence of Commensalibacter sp.</title>
        <authorList>
            <person name="Charoenyingcharoen P."/>
            <person name="Yukphan P."/>
        </authorList>
    </citation>
    <scope>NUCLEOTIDE SEQUENCE</scope>
    <source>
        <strain evidence="13">TBRC 16381</strain>
    </source>
</reference>
<evidence type="ECO:0000256" key="4">
    <source>
        <dbReference type="ARBA" id="ARBA00022603"/>
    </source>
</evidence>
<feature type="binding site" evidence="10">
    <location>
        <position position="611"/>
    </location>
    <ligand>
        <name>5-methyltetrahydropteroyltri-L-glutamate</name>
        <dbReference type="ChEBI" id="CHEBI:58207"/>
    </ligand>
</feature>
<evidence type="ECO:0000313" key="13">
    <source>
        <dbReference type="EMBL" id="MDI2091801.1"/>
    </source>
</evidence>
<dbReference type="Proteomes" id="UP001431634">
    <property type="component" value="Unassembled WGS sequence"/>
</dbReference>
<accession>A0ABT6Q3V4</accession>
<dbReference type="InterPro" id="IPR006276">
    <property type="entry name" value="Cobalamin-indep_Met_synthase"/>
</dbReference>
<feature type="active site" description="Proton donor" evidence="10">
    <location>
        <position position="700"/>
    </location>
</feature>
<keyword evidence="5 10" id="KW-0028">Amino-acid biosynthesis</keyword>
<dbReference type="SUPFAM" id="SSF51726">
    <property type="entry name" value="UROD/MetE-like"/>
    <property type="match status" value="2"/>
</dbReference>
<evidence type="ECO:0000259" key="12">
    <source>
        <dbReference type="Pfam" id="PF08267"/>
    </source>
</evidence>
<keyword evidence="10" id="KW-0677">Repeat</keyword>
<feature type="domain" description="Cobalamin-independent methionine synthase MetE N-terminal" evidence="12">
    <location>
        <begin position="5"/>
        <end position="315"/>
    </location>
</feature>
<evidence type="ECO:0000313" key="14">
    <source>
        <dbReference type="Proteomes" id="UP001431634"/>
    </source>
</evidence>
<proteinExistence type="inferred from homology"/>
<evidence type="ECO:0000256" key="7">
    <source>
        <dbReference type="ARBA" id="ARBA00022723"/>
    </source>
</evidence>
<dbReference type="HAMAP" id="MF_00172">
    <property type="entry name" value="Meth_synth"/>
    <property type="match status" value="1"/>
</dbReference>
<feature type="binding site" evidence="10">
    <location>
        <position position="671"/>
    </location>
    <ligand>
        <name>Zn(2+)</name>
        <dbReference type="ChEBI" id="CHEBI:29105"/>
        <note>catalytic</note>
    </ligand>
</feature>
<evidence type="ECO:0000256" key="1">
    <source>
        <dbReference type="ARBA" id="ARBA00002777"/>
    </source>
</evidence>
<dbReference type="Pfam" id="PF08267">
    <property type="entry name" value="Meth_synt_1"/>
    <property type="match status" value="1"/>
</dbReference>
<feature type="binding site" evidence="10">
    <location>
        <begin position="437"/>
        <end position="439"/>
    </location>
    <ligand>
        <name>L-methionine</name>
        <dbReference type="ChEBI" id="CHEBI:57844"/>
    </ligand>
</feature>
<feature type="binding site" evidence="10">
    <location>
        <position position="732"/>
    </location>
    <ligand>
        <name>Zn(2+)</name>
        <dbReference type="ChEBI" id="CHEBI:29105"/>
        <note>catalytic</note>
    </ligand>
</feature>
<dbReference type="GO" id="GO:0003871">
    <property type="term" value="F:5-methyltetrahydropteroyltriglutamate-homocysteine S-methyltransferase activity"/>
    <property type="evidence" value="ECO:0007669"/>
    <property type="project" value="UniProtKB-EC"/>
</dbReference>
<dbReference type="EC" id="2.1.1.14" evidence="10"/>
<feature type="binding site" evidence="10">
    <location>
        <position position="647"/>
    </location>
    <ligand>
        <name>Zn(2+)</name>
        <dbReference type="ChEBI" id="CHEBI:29105"/>
        <note>catalytic</note>
    </ligand>
</feature>
<keyword evidence="9 10" id="KW-0486">Methionine biosynthesis</keyword>
<comment type="function">
    <text evidence="1 10">Catalyzes the transfer of a methyl group from 5-methyltetrahydrofolate to homocysteine resulting in methionine formation.</text>
</comment>
<dbReference type="EMBL" id="JASBAO010000001">
    <property type="protein sequence ID" value="MDI2091801.1"/>
    <property type="molecule type" value="Genomic_DNA"/>
</dbReference>
<feature type="domain" description="Cobalamin-independent methionine synthase MetE C-terminal/archaeal" evidence="11">
    <location>
        <begin position="432"/>
        <end position="754"/>
    </location>
</feature>
<comment type="cofactor">
    <cofactor evidence="10">
        <name>Zn(2+)</name>
        <dbReference type="ChEBI" id="CHEBI:29105"/>
    </cofactor>
    <text evidence="10">Binds 1 zinc ion per subunit.</text>
</comment>
<keyword evidence="4 10" id="KW-0489">Methyltransferase</keyword>
<feature type="binding site" evidence="10">
    <location>
        <position position="605"/>
    </location>
    <ligand>
        <name>L-methionine</name>
        <dbReference type="ChEBI" id="CHEBI:57844"/>
    </ligand>
</feature>
<evidence type="ECO:0000256" key="10">
    <source>
        <dbReference type="HAMAP-Rule" id="MF_00172"/>
    </source>
</evidence>
<feature type="binding site" evidence="10">
    <location>
        <position position="118"/>
    </location>
    <ligand>
        <name>5-methyltetrahydropteroyltri-L-glutamate</name>
        <dbReference type="ChEBI" id="CHEBI:58207"/>
    </ligand>
</feature>
<evidence type="ECO:0000259" key="11">
    <source>
        <dbReference type="Pfam" id="PF01717"/>
    </source>
</evidence>
<keyword evidence="6 10" id="KW-0808">Transferase</keyword>
<feature type="binding site" evidence="10">
    <location>
        <begin position="437"/>
        <end position="439"/>
    </location>
    <ligand>
        <name>L-homocysteine</name>
        <dbReference type="ChEBI" id="CHEBI:58199"/>
    </ligand>
</feature>
<name>A0ABT6Q3V4_9PROT</name>
<feature type="binding site" evidence="10">
    <location>
        <begin position="17"/>
        <end position="20"/>
    </location>
    <ligand>
        <name>5-methyltetrahydropteroyltri-L-glutamate</name>
        <dbReference type="ChEBI" id="CHEBI:58207"/>
    </ligand>
</feature>
<dbReference type="PIRSF" id="PIRSF000382">
    <property type="entry name" value="MeTrfase_B12_ind"/>
    <property type="match status" value="1"/>
</dbReference>
<feature type="binding site" evidence="10">
    <location>
        <position position="567"/>
    </location>
    <ligand>
        <name>5-methyltetrahydropteroyltri-L-glutamate</name>
        <dbReference type="ChEBI" id="CHEBI:58207"/>
    </ligand>
</feature>
<evidence type="ECO:0000256" key="2">
    <source>
        <dbReference type="ARBA" id="ARBA00004681"/>
    </source>
</evidence>
<keyword evidence="7 10" id="KW-0479">Metal-binding</keyword>
<feature type="binding site" evidence="10">
    <location>
        <position position="490"/>
    </location>
    <ligand>
        <name>L-homocysteine</name>
        <dbReference type="ChEBI" id="CHEBI:58199"/>
    </ligand>
</feature>
<feature type="binding site" evidence="10">
    <location>
        <position position="605"/>
    </location>
    <ligand>
        <name>L-homocysteine</name>
        <dbReference type="ChEBI" id="CHEBI:58199"/>
    </ligand>
</feature>
<dbReference type="InterPro" id="IPR038071">
    <property type="entry name" value="UROD/MetE-like_sf"/>
</dbReference>
<comment type="catalytic activity">
    <reaction evidence="10">
        <text>5-methyltetrahydropteroyltri-L-glutamate + L-homocysteine = tetrahydropteroyltri-L-glutamate + L-methionine</text>
        <dbReference type="Rhea" id="RHEA:21196"/>
        <dbReference type="ChEBI" id="CHEBI:57844"/>
        <dbReference type="ChEBI" id="CHEBI:58140"/>
        <dbReference type="ChEBI" id="CHEBI:58199"/>
        <dbReference type="ChEBI" id="CHEBI:58207"/>
        <dbReference type="EC" id="2.1.1.14"/>
    </reaction>
</comment>
<evidence type="ECO:0000256" key="6">
    <source>
        <dbReference type="ARBA" id="ARBA00022679"/>
    </source>
</evidence>
<keyword evidence="14" id="KW-1185">Reference proteome</keyword>
<dbReference type="Pfam" id="PF01717">
    <property type="entry name" value="Meth_synt_2"/>
    <property type="match status" value="1"/>
</dbReference>
<dbReference type="CDD" id="cd03311">
    <property type="entry name" value="CIMS_C_terminal_like"/>
    <property type="match status" value="1"/>
</dbReference>
<sequence>MMVTTHNLGFPRIGGKRELKFALESYWNGSITQSALLQTGVNLRSTHWQYQKNLDFIPVGDFSYYDHVLDMSFLLGNIPTRSIKDQDTRLDQYFRVARGRSANDEHNENSVFAGEMTKWFDTNYHFIVPEFTKETHFTLNAEHLLAQIQEAQHINPAIKPVLVGPVTYLSLGKTYGDLNKLDLLPQLVKTYAELLSLLAQRQIQWVQLDEPILVTELSKEWQDAFLYTYKHLQNDQLNILVATYFGQLQDNLEILCKLPVQGVHLDTINGFDEIQSLIDTIDANKIISLGIINGRNIWKSDLNTILDWLEPIYQKLGKRLWIAPSCSLLHVPVDLQNESKIDPQIKSWMAFALQKLDELTIIAHALKDGRTSVKQDLNDNHQAIQSRKTSTLTHNPHVRDLCKTITPELGNRNSPYTERFKIQQKILNLPIFPTTTIGSFPQTSDIRKARNQFKKGNIDFQTYEAAMHKEIALCIQQQTDLDLDVFVHGEAERNDMVEYFGEQLEGYVISQHGWVQSYGSRCVKPPILYGDIHRNQAMTLPWIKYAQSLTDKTVKGMLTGPVTILNWSFVRDDQPRSETCYQLALAIRAEVLDLEQANIKIIQIDEAALREGLPLRRSQWDNYLSWAVGAFRIAANGVKDQTQIHTHMCYSEFNDIIAAIAKMDADVITIETSRSNMELLEVFEEFNYPNSIGPGVYDIHSPNIPSKAQIIALMDKARRLIPVQHLWVNPDCGLKTRQWSEVIPALRHMVDAAKQLRKSTINSDFYSSIIRH</sequence>
<protein>
    <recommendedName>
        <fullName evidence="10">5-methyltetrahydropteroyltriglutamate--homocysteine methyltransferase</fullName>
        <ecNumber evidence="10">2.1.1.14</ecNumber>
    </recommendedName>
    <alternativeName>
        <fullName evidence="10">Cobalamin-independent methionine synthase</fullName>
    </alternativeName>
    <alternativeName>
        <fullName evidence="10">Methionine synthase, vitamin-B12 independent isozyme</fullName>
    </alternativeName>
</protein>
<dbReference type="Gene3D" id="3.20.20.210">
    <property type="match status" value="2"/>
</dbReference>
<comment type="similarity">
    <text evidence="3 10">Belongs to the vitamin-B12 independent methionine synthase family.</text>
</comment>
<organism evidence="13 14">
    <name type="scientific">Commensalibacter oyaizuii</name>
    <dbReference type="NCBI Taxonomy" id="3043873"/>
    <lineage>
        <taxon>Bacteria</taxon>
        <taxon>Pseudomonadati</taxon>
        <taxon>Pseudomonadota</taxon>
        <taxon>Alphaproteobacteria</taxon>
        <taxon>Acetobacterales</taxon>
        <taxon>Acetobacteraceae</taxon>
    </lineage>
</organism>
<dbReference type="CDD" id="cd03312">
    <property type="entry name" value="CIMS_N_terminal_like"/>
    <property type="match status" value="1"/>
</dbReference>
<feature type="binding site" evidence="10">
    <location>
        <begin position="521"/>
        <end position="522"/>
    </location>
    <ligand>
        <name>5-methyltetrahydropteroyltri-L-glutamate</name>
        <dbReference type="ChEBI" id="CHEBI:58207"/>
    </ligand>
</feature>
<dbReference type="PANTHER" id="PTHR30519">
    <property type="entry name" value="5-METHYLTETRAHYDROPTEROYLTRIGLUTAMATE--HOMOCYSTEINE METHYLTRANSFERASE"/>
    <property type="match status" value="1"/>
</dbReference>
<comment type="caution">
    <text evidence="13">The sequence shown here is derived from an EMBL/GenBank/DDBJ whole genome shotgun (WGS) entry which is preliminary data.</text>
</comment>
<evidence type="ECO:0000256" key="8">
    <source>
        <dbReference type="ARBA" id="ARBA00022833"/>
    </source>
</evidence>
<feature type="binding site" evidence="10">
    <location>
        <position position="490"/>
    </location>
    <ligand>
        <name>L-methionine</name>
        <dbReference type="ChEBI" id="CHEBI:57844"/>
    </ligand>
</feature>
<evidence type="ECO:0000256" key="9">
    <source>
        <dbReference type="ARBA" id="ARBA00023167"/>
    </source>
</evidence>
<dbReference type="InterPro" id="IPR013215">
    <property type="entry name" value="Cbl-indep_Met_Synth_N"/>
</dbReference>
<evidence type="ECO:0000256" key="5">
    <source>
        <dbReference type="ARBA" id="ARBA00022605"/>
    </source>
</evidence>
<dbReference type="NCBIfam" id="TIGR01371">
    <property type="entry name" value="met_syn_B12ind"/>
    <property type="match status" value="1"/>
</dbReference>
<evidence type="ECO:0000256" key="3">
    <source>
        <dbReference type="ARBA" id="ARBA00009553"/>
    </source>
</evidence>
<feature type="binding site" evidence="10">
    <location>
        <position position="649"/>
    </location>
    <ligand>
        <name>Zn(2+)</name>
        <dbReference type="ChEBI" id="CHEBI:29105"/>
        <note>catalytic</note>
    </ligand>
</feature>
<gene>
    <name evidence="10 13" type="primary">metE</name>
    <name evidence="13" type="ORF">QJV27_10540</name>
</gene>
<dbReference type="NCBIfam" id="NF003556">
    <property type="entry name" value="PRK05222.1"/>
    <property type="match status" value="1"/>
</dbReference>